<evidence type="ECO:0008006" key="4">
    <source>
        <dbReference type="Google" id="ProtNLM"/>
    </source>
</evidence>
<accession>A0A368H1W8</accession>
<comment type="caution">
    <text evidence="2">The sequence shown here is derived from an EMBL/GenBank/DDBJ whole genome shotgun (WGS) entry which is preliminary data.</text>
</comment>
<gene>
    <name evidence="2" type="ORF">ANCCAN_03219</name>
</gene>
<dbReference type="AlphaFoldDB" id="A0A368H1W8"/>
<keyword evidence="1" id="KW-0732">Signal</keyword>
<name>A0A368H1W8_ANCCA</name>
<sequence length="149" mass="17019">MLSVGLLFVLCNILEMVSTTRQRCPITIGTYPKQGAVLNPLAKLIEEKVQGASYACALEPRAYLKFFHLTDEQWQKLYSNVKIAKELKYEAEKDGGKLKKPEELAKEAFDHWSPELEKIKGGRFGCVIQNQPSMRRSFKTVYKLACLFE</sequence>
<evidence type="ECO:0000313" key="2">
    <source>
        <dbReference type="EMBL" id="RCN50606.1"/>
    </source>
</evidence>
<keyword evidence="3" id="KW-1185">Reference proteome</keyword>
<dbReference type="Proteomes" id="UP000252519">
    <property type="component" value="Unassembled WGS sequence"/>
</dbReference>
<evidence type="ECO:0000256" key="1">
    <source>
        <dbReference type="SAM" id="SignalP"/>
    </source>
</evidence>
<dbReference type="Pfam" id="PF17641">
    <property type="entry name" value="ASPRs"/>
    <property type="match status" value="1"/>
</dbReference>
<reference evidence="2 3" key="1">
    <citation type="submission" date="2014-10" db="EMBL/GenBank/DDBJ databases">
        <title>Draft genome of the hookworm Ancylostoma caninum.</title>
        <authorList>
            <person name="Mitreva M."/>
        </authorList>
    </citation>
    <scope>NUCLEOTIDE SEQUENCE [LARGE SCALE GENOMIC DNA]</scope>
    <source>
        <strain evidence="2 3">Baltimore</strain>
    </source>
</reference>
<feature type="chain" id="PRO_5017000395" description="SCP domain-containing protein" evidence="1">
    <location>
        <begin position="20"/>
        <end position="149"/>
    </location>
</feature>
<proteinExistence type="predicted"/>
<dbReference type="InterPro" id="IPR035109">
    <property type="entry name" value="ASPR"/>
</dbReference>
<dbReference type="OrthoDB" id="5890448at2759"/>
<organism evidence="2 3">
    <name type="scientific">Ancylostoma caninum</name>
    <name type="common">Dog hookworm</name>
    <dbReference type="NCBI Taxonomy" id="29170"/>
    <lineage>
        <taxon>Eukaryota</taxon>
        <taxon>Metazoa</taxon>
        <taxon>Ecdysozoa</taxon>
        <taxon>Nematoda</taxon>
        <taxon>Chromadorea</taxon>
        <taxon>Rhabditida</taxon>
        <taxon>Rhabditina</taxon>
        <taxon>Rhabditomorpha</taxon>
        <taxon>Strongyloidea</taxon>
        <taxon>Ancylostomatidae</taxon>
        <taxon>Ancylostomatinae</taxon>
        <taxon>Ancylostoma</taxon>
    </lineage>
</organism>
<feature type="signal peptide" evidence="1">
    <location>
        <begin position="1"/>
        <end position="19"/>
    </location>
</feature>
<protein>
    <recommendedName>
        <fullName evidence="4">SCP domain-containing protein</fullName>
    </recommendedName>
</protein>
<evidence type="ECO:0000313" key="3">
    <source>
        <dbReference type="Proteomes" id="UP000252519"/>
    </source>
</evidence>
<dbReference type="EMBL" id="JOJR01000021">
    <property type="protein sequence ID" value="RCN50606.1"/>
    <property type="molecule type" value="Genomic_DNA"/>
</dbReference>